<dbReference type="PROSITE" id="PS50089">
    <property type="entry name" value="ZF_RING_2"/>
    <property type="match status" value="1"/>
</dbReference>
<evidence type="ECO:0000256" key="6">
    <source>
        <dbReference type="ARBA" id="ARBA00022833"/>
    </source>
</evidence>
<keyword evidence="13" id="KW-1185">Reference proteome</keyword>
<dbReference type="CDD" id="cd16454">
    <property type="entry name" value="RING-H2_PA-TM-RING"/>
    <property type="match status" value="1"/>
</dbReference>
<evidence type="ECO:0000256" key="2">
    <source>
        <dbReference type="ARBA" id="ARBA00008789"/>
    </source>
</evidence>
<evidence type="ECO:0000256" key="5">
    <source>
        <dbReference type="ARBA" id="ARBA00022771"/>
    </source>
</evidence>
<feature type="transmembrane region" description="Helical" evidence="10">
    <location>
        <begin position="262"/>
        <end position="283"/>
    </location>
</feature>
<comment type="caution">
    <text evidence="12">The sequence shown here is derived from an EMBL/GenBank/DDBJ whole genome shotgun (WGS) entry which is preliminary data.</text>
</comment>
<dbReference type="EMBL" id="LGRX02004862">
    <property type="protein sequence ID" value="KAK3279473.1"/>
    <property type="molecule type" value="Genomic_DNA"/>
</dbReference>
<gene>
    <name evidence="12" type="ORF">CYMTET_12648</name>
</gene>
<evidence type="ECO:0000256" key="9">
    <source>
        <dbReference type="PROSITE-ProRule" id="PRU00175"/>
    </source>
</evidence>
<feature type="transmembrane region" description="Helical" evidence="10">
    <location>
        <begin position="485"/>
        <end position="510"/>
    </location>
</feature>
<feature type="transmembrane region" description="Helical" evidence="10">
    <location>
        <begin position="221"/>
        <end position="250"/>
    </location>
</feature>
<reference evidence="12 13" key="1">
    <citation type="journal article" date="2015" name="Genome Biol. Evol.">
        <title>Comparative Genomics of a Bacterivorous Green Alga Reveals Evolutionary Causalities and Consequences of Phago-Mixotrophic Mode of Nutrition.</title>
        <authorList>
            <person name="Burns J.A."/>
            <person name="Paasch A."/>
            <person name="Narechania A."/>
            <person name="Kim E."/>
        </authorList>
    </citation>
    <scope>NUCLEOTIDE SEQUENCE [LARGE SCALE GENOMIC DNA]</scope>
    <source>
        <strain evidence="12 13">PLY_AMNH</strain>
    </source>
</reference>
<proteinExistence type="inferred from homology"/>
<keyword evidence="7 10" id="KW-1133">Transmembrane helix</keyword>
<dbReference type="Proteomes" id="UP001190700">
    <property type="component" value="Unassembled WGS sequence"/>
</dbReference>
<dbReference type="InterPro" id="IPR052788">
    <property type="entry name" value="RING-type_E3_ligase_ATL"/>
</dbReference>
<accession>A0AAE0GK90</accession>
<comment type="subcellular location">
    <subcellularLocation>
        <location evidence="1">Membrane</location>
        <topology evidence="1">Multi-pass membrane protein</topology>
    </subcellularLocation>
</comment>
<evidence type="ECO:0000256" key="1">
    <source>
        <dbReference type="ARBA" id="ARBA00004141"/>
    </source>
</evidence>
<keyword evidence="5 9" id="KW-0863">Zinc-finger</keyword>
<evidence type="ECO:0000256" key="10">
    <source>
        <dbReference type="SAM" id="Phobius"/>
    </source>
</evidence>
<evidence type="ECO:0000256" key="3">
    <source>
        <dbReference type="ARBA" id="ARBA00022692"/>
    </source>
</evidence>
<evidence type="ECO:0000313" key="13">
    <source>
        <dbReference type="Proteomes" id="UP001190700"/>
    </source>
</evidence>
<sequence>MSLADIVCDILVAIEFYNNGHRTFFFLSIVIFTLAQLSYSFLFVATYGRKLSNLFKALLFALVLPWSQLVPLFAWVESLHFAVVDTVVTAAGLTPTEDAYCGSKADSLWVILRRKHQRHAGFLVEALVEAIPQCVLQTVAVVLYGTNSPVNLLSITLSLAVICSKGWVLSYSLHRPTCLFNLLCVSADCVGVFATATWIFSTRGAAVGGFFDFAEYPFDEMLVALWLLCLALALPLATAGGLALLGFTMVDDHLKIHWKHHQYAVQSVWFNIYVVRGMAWVLALLPCTVLYVSLTFTTLPVFLFNSLDHDHGVHAAFYRPLFQILEQPLGKSTKLERGAVVNNYLQQVEAALPVLQWRLKHLCLEGVNEEKRAQMLEKWAKMVGWTAVMPAYKPACPNLEQIDTMPALELNAIAPQPVSGESANAPSISQWQKRMGTVLERIRRKYLEFRRNCLSKSFVLRALLETEDCSEAPVKDWTTRTLQGIAVACLCVICACALLWAPLTCAFITLKAFFPILMLAGSPGEATLPAALTFAYIGALTGMMCLLPLVHSFQISRVDLHTLEGLPDVFYDAPVVTEIRRRVIEQCAPETLANLTAAPTDSKEANAFDECSVCCDGIKEKEMMLMLPWCGHLFHEHCIRQWLEHKKTCPNCRCPALAQ</sequence>
<feature type="transmembrane region" description="Helical" evidence="10">
    <location>
        <begin position="57"/>
        <end position="76"/>
    </location>
</feature>
<dbReference type="PANTHER" id="PTHR45798:SF97">
    <property type="entry name" value="ALCOHOL-SENSITIVE RING FINGER PROTEIN 1"/>
    <property type="match status" value="1"/>
</dbReference>
<protein>
    <recommendedName>
        <fullName evidence="11">RING-type domain-containing protein</fullName>
    </recommendedName>
</protein>
<evidence type="ECO:0000256" key="4">
    <source>
        <dbReference type="ARBA" id="ARBA00022723"/>
    </source>
</evidence>
<feature type="transmembrane region" description="Helical" evidence="10">
    <location>
        <begin position="289"/>
        <end position="307"/>
    </location>
</feature>
<keyword evidence="4" id="KW-0479">Metal-binding</keyword>
<dbReference type="PANTHER" id="PTHR45798">
    <property type="entry name" value="RING-H2 FINGER PROTEIN ATL61-RELATED-RELATED"/>
    <property type="match status" value="1"/>
</dbReference>
<feature type="transmembrane region" description="Helical" evidence="10">
    <location>
        <begin position="152"/>
        <end position="171"/>
    </location>
</feature>
<comment type="similarity">
    <text evidence="2">Belongs to the XK family.</text>
</comment>
<evidence type="ECO:0000313" key="12">
    <source>
        <dbReference type="EMBL" id="KAK3279473.1"/>
    </source>
</evidence>
<feature type="transmembrane region" description="Helical" evidence="10">
    <location>
        <begin position="24"/>
        <end position="45"/>
    </location>
</feature>
<name>A0AAE0GK90_9CHLO</name>
<dbReference type="SMART" id="SM00184">
    <property type="entry name" value="RING"/>
    <property type="match status" value="1"/>
</dbReference>
<dbReference type="InterPro" id="IPR018629">
    <property type="entry name" value="XK-rel"/>
</dbReference>
<keyword evidence="8 10" id="KW-0472">Membrane</keyword>
<keyword evidence="3 10" id="KW-0812">Transmembrane</keyword>
<organism evidence="12 13">
    <name type="scientific">Cymbomonas tetramitiformis</name>
    <dbReference type="NCBI Taxonomy" id="36881"/>
    <lineage>
        <taxon>Eukaryota</taxon>
        <taxon>Viridiplantae</taxon>
        <taxon>Chlorophyta</taxon>
        <taxon>Pyramimonadophyceae</taxon>
        <taxon>Pyramimonadales</taxon>
        <taxon>Pyramimonadaceae</taxon>
        <taxon>Cymbomonas</taxon>
    </lineage>
</organism>
<feature type="transmembrane region" description="Helical" evidence="10">
    <location>
        <begin position="178"/>
        <end position="201"/>
    </location>
</feature>
<feature type="transmembrane region" description="Helical" evidence="10">
    <location>
        <begin position="530"/>
        <end position="550"/>
    </location>
</feature>
<evidence type="ECO:0000256" key="8">
    <source>
        <dbReference type="ARBA" id="ARBA00023136"/>
    </source>
</evidence>
<evidence type="ECO:0000256" key="7">
    <source>
        <dbReference type="ARBA" id="ARBA00022989"/>
    </source>
</evidence>
<dbReference type="GO" id="GO:0008270">
    <property type="term" value="F:zinc ion binding"/>
    <property type="evidence" value="ECO:0007669"/>
    <property type="project" value="UniProtKB-KW"/>
</dbReference>
<dbReference type="GO" id="GO:0005886">
    <property type="term" value="C:plasma membrane"/>
    <property type="evidence" value="ECO:0007669"/>
    <property type="project" value="UniProtKB-ARBA"/>
</dbReference>
<keyword evidence="6" id="KW-0862">Zinc</keyword>
<dbReference type="Pfam" id="PF13639">
    <property type="entry name" value="zf-RING_2"/>
    <property type="match status" value="1"/>
</dbReference>
<feature type="domain" description="RING-type" evidence="11">
    <location>
        <begin position="611"/>
        <end position="653"/>
    </location>
</feature>
<dbReference type="SUPFAM" id="SSF57850">
    <property type="entry name" value="RING/U-box"/>
    <property type="match status" value="1"/>
</dbReference>
<dbReference type="Pfam" id="PF09815">
    <property type="entry name" value="XK-related"/>
    <property type="match status" value="1"/>
</dbReference>
<dbReference type="InterPro" id="IPR013083">
    <property type="entry name" value="Znf_RING/FYVE/PHD"/>
</dbReference>
<dbReference type="Gene3D" id="3.30.40.10">
    <property type="entry name" value="Zinc/RING finger domain, C3HC4 (zinc finger)"/>
    <property type="match status" value="1"/>
</dbReference>
<dbReference type="InterPro" id="IPR001841">
    <property type="entry name" value="Znf_RING"/>
</dbReference>
<evidence type="ECO:0000259" key="11">
    <source>
        <dbReference type="PROSITE" id="PS50089"/>
    </source>
</evidence>
<dbReference type="AlphaFoldDB" id="A0AAE0GK90"/>